<dbReference type="InParanoid" id="A0A165TMI0"/>
<dbReference type="EMBL" id="KV425564">
    <property type="protein sequence ID" value="KZT26891.1"/>
    <property type="molecule type" value="Genomic_DNA"/>
</dbReference>
<gene>
    <name evidence="6" type="ORF">NEOLEDRAFT_178227</name>
</gene>
<comment type="subcellular location">
    <subcellularLocation>
        <location evidence="5">Endoplasmic reticulum membrane</location>
        <topology evidence="5">Multi-pass membrane protein</topology>
    </subcellularLocation>
    <subcellularLocation>
        <location evidence="1">Membrane</location>
        <topology evidence="1">Multi-pass membrane protein</topology>
    </subcellularLocation>
</comment>
<keyword evidence="7" id="KW-1185">Reference proteome</keyword>
<dbReference type="GO" id="GO:0005789">
    <property type="term" value="C:endoplasmic reticulum membrane"/>
    <property type="evidence" value="ECO:0007669"/>
    <property type="project" value="UniProtKB-SubCell"/>
</dbReference>
<dbReference type="EC" id="2.1.1.100" evidence="5"/>
<evidence type="ECO:0000256" key="5">
    <source>
        <dbReference type="RuleBase" id="RU362022"/>
    </source>
</evidence>
<sequence>MSLLRIPVVLAAAFGLHTTMTNPNPPVSAEETKKYSAPRPSQFVLWWPTMFKTAVWLGTVCEGAIIVSSQFQEQKLSQDILSALVVGPRQCVDNIRLTPTVIAGSLLSVLGGYVRYRCYKALGALFTYQLSIKHSHRLVTTGPYSVVRHPSYTSGEMSLLGSFICFFGPGSWLRECGVLETFVGKTLVGAAVSSWVALVVFSVYRTGLEDRTLREEFQESWDEWARRVPYKLIPFVF</sequence>
<dbReference type="AlphaFoldDB" id="A0A165TMI0"/>
<keyword evidence="5" id="KW-0949">S-adenosyl-L-methionine</keyword>
<dbReference type="PANTHER" id="PTHR12714">
    <property type="entry name" value="PROTEIN-S ISOPRENYLCYSTEINE O-METHYLTRANSFERASE"/>
    <property type="match status" value="1"/>
</dbReference>
<organism evidence="6 7">
    <name type="scientific">Neolentinus lepideus HHB14362 ss-1</name>
    <dbReference type="NCBI Taxonomy" id="1314782"/>
    <lineage>
        <taxon>Eukaryota</taxon>
        <taxon>Fungi</taxon>
        <taxon>Dikarya</taxon>
        <taxon>Basidiomycota</taxon>
        <taxon>Agaricomycotina</taxon>
        <taxon>Agaricomycetes</taxon>
        <taxon>Gloeophyllales</taxon>
        <taxon>Gloeophyllaceae</taxon>
        <taxon>Neolentinus</taxon>
    </lineage>
</organism>
<name>A0A165TMI0_9AGAM</name>
<evidence type="ECO:0000256" key="1">
    <source>
        <dbReference type="ARBA" id="ARBA00004141"/>
    </source>
</evidence>
<keyword evidence="3" id="KW-1133">Transmembrane helix</keyword>
<evidence type="ECO:0000256" key="2">
    <source>
        <dbReference type="ARBA" id="ARBA00022692"/>
    </source>
</evidence>
<dbReference type="GO" id="GO:0004671">
    <property type="term" value="F:protein C-terminal S-isoprenylcysteine carboxyl O-methyltransferase activity"/>
    <property type="evidence" value="ECO:0007669"/>
    <property type="project" value="UniProtKB-EC"/>
</dbReference>
<comment type="similarity">
    <text evidence="5">Belongs to the class VI-like SAM-binding methyltransferase superfamily. Isoprenylcysteine carboxyl methyltransferase family.</text>
</comment>
<keyword evidence="2" id="KW-0812">Transmembrane</keyword>
<dbReference type="Proteomes" id="UP000076761">
    <property type="component" value="Unassembled WGS sequence"/>
</dbReference>
<dbReference type="PANTHER" id="PTHR12714:SF9">
    <property type="entry name" value="PROTEIN-S-ISOPRENYLCYSTEINE O-METHYLTRANSFERASE"/>
    <property type="match status" value="1"/>
</dbReference>
<proteinExistence type="inferred from homology"/>
<protein>
    <recommendedName>
        <fullName evidence="5">Protein-S-isoprenylcysteine O-methyltransferase</fullName>
        <ecNumber evidence="5">2.1.1.100</ecNumber>
    </recommendedName>
</protein>
<dbReference type="GO" id="GO:0032259">
    <property type="term" value="P:methylation"/>
    <property type="evidence" value="ECO:0007669"/>
    <property type="project" value="UniProtKB-KW"/>
</dbReference>
<evidence type="ECO:0000256" key="3">
    <source>
        <dbReference type="ARBA" id="ARBA00022989"/>
    </source>
</evidence>
<evidence type="ECO:0000313" key="6">
    <source>
        <dbReference type="EMBL" id="KZT26891.1"/>
    </source>
</evidence>
<accession>A0A165TMI0</accession>
<dbReference type="InterPro" id="IPR007269">
    <property type="entry name" value="ICMT_MeTrfase"/>
</dbReference>
<evidence type="ECO:0000313" key="7">
    <source>
        <dbReference type="Proteomes" id="UP000076761"/>
    </source>
</evidence>
<dbReference type="Pfam" id="PF04140">
    <property type="entry name" value="ICMT"/>
    <property type="match status" value="1"/>
</dbReference>
<dbReference type="STRING" id="1314782.A0A165TMI0"/>
<keyword evidence="4" id="KW-0472">Membrane</keyword>
<reference evidence="6 7" key="1">
    <citation type="journal article" date="2016" name="Mol. Biol. Evol.">
        <title>Comparative Genomics of Early-Diverging Mushroom-Forming Fungi Provides Insights into the Origins of Lignocellulose Decay Capabilities.</title>
        <authorList>
            <person name="Nagy L.G."/>
            <person name="Riley R."/>
            <person name="Tritt A."/>
            <person name="Adam C."/>
            <person name="Daum C."/>
            <person name="Floudas D."/>
            <person name="Sun H."/>
            <person name="Yadav J.S."/>
            <person name="Pangilinan J."/>
            <person name="Larsson K.H."/>
            <person name="Matsuura K."/>
            <person name="Barry K."/>
            <person name="Labutti K."/>
            <person name="Kuo R."/>
            <person name="Ohm R.A."/>
            <person name="Bhattacharya S.S."/>
            <person name="Shirouzu T."/>
            <person name="Yoshinaga Y."/>
            <person name="Martin F.M."/>
            <person name="Grigoriev I.V."/>
            <person name="Hibbett D.S."/>
        </authorList>
    </citation>
    <scope>NUCLEOTIDE SEQUENCE [LARGE SCALE GENOMIC DNA]</scope>
    <source>
        <strain evidence="6 7">HHB14362 ss-1</strain>
    </source>
</reference>
<keyword evidence="5" id="KW-0489">Methyltransferase</keyword>
<evidence type="ECO:0000256" key="4">
    <source>
        <dbReference type="ARBA" id="ARBA00023136"/>
    </source>
</evidence>
<dbReference type="Gene3D" id="1.20.120.1630">
    <property type="match status" value="1"/>
</dbReference>
<keyword evidence="5" id="KW-0256">Endoplasmic reticulum</keyword>
<comment type="catalytic activity">
    <reaction evidence="5">
        <text>[protein]-C-terminal S-[(2E,6E)-farnesyl]-L-cysteine + S-adenosyl-L-methionine = [protein]-C-terminal S-[(2E,6E)-farnesyl]-L-cysteine methyl ester + S-adenosyl-L-homocysteine</text>
        <dbReference type="Rhea" id="RHEA:21672"/>
        <dbReference type="Rhea" id="RHEA-COMP:12125"/>
        <dbReference type="Rhea" id="RHEA-COMP:12126"/>
        <dbReference type="ChEBI" id="CHEBI:57856"/>
        <dbReference type="ChEBI" id="CHEBI:59789"/>
        <dbReference type="ChEBI" id="CHEBI:90510"/>
        <dbReference type="ChEBI" id="CHEBI:90511"/>
        <dbReference type="EC" id="2.1.1.100"/>
    </reaction>
</comment>
<dbReference type="OrthoDB" id="422086at2759"/>
<keyword evidence="5" id="KW-0808">Transferase</keyword>